<evidence type="ECO:0000256" key="1">
    <source>
        <dbReference type="ARBA" id="ARBA00004651"/>
    </source>
</evidence>
<dbReference type="RefSeq" id="WP_091509074.1">
    <property type="nucleotide sequence ID" value="NZ_FOLE01000002.1"/>
</dbReference>
<protein>
    <submittedName>
        <fullName evidence="5">Voltage-gated potassium channel</fullName>
    </submittedName>
</protein>
<evidence type="ECO:0000259" key="3">
    <source>
        <dbReference type="PROSITE" id="PS51201"/>
    </source>
</evidence>
<dbReference type="PANTHER" id="PTHR43833:SF9">
    <property type="entry name" value="POTASSIUM CHANNEL PROTEIN YUGO-RELATED"/>
    <property type="match status" value="1"/>
</dbReference>
<keyword evidence="5" id="KW-0406">Ion transport</keyword>
<keyword evidence="2" id="KW-1133">Transmembrane helix</keyword>
<dbReference type="GO" id="GO:0006813">
    <property type="term" value="P:potassium ion transport"/>
    <property type="evidence" value="ECO:0007669"/>
    <property type="project" value="InterPro"/>
</dbReference>
<evidence type="ECO:0000313" key="5">
    <source>
        <dbReference type="EMBL" id="SFC04890.1"/>
    </source>
</evidence>
<keyword evidence="5" id="KW-0813">Transport</keyword>
<dbReference type="GO" id="GO:0008324">
    <property type="term" value="F:monoatomic cation transmembrane transporter activity"/>
    <property type="evidence" value="ECO:0007669"/>
    <property type="project" value="InterPro"/>
</dbReference>
<dbReference type="OrthoDB" id="9781411at2"/>
<gene>
    <name evidence="5" type="ORF">SAMN05421780_102392</name>
</gene>
<dbReference type="Gene3D" id="3.40.50.720">
    <property type="entry name" value="NAD(P)-binding Rossmann-like Domain"/>
    <property type="match status" value="1"/>
</dbReference>
<feature type="domain" description="RCK C-terminal" evidence="4">
    <location>
        <begin position="246"/>
        <end position="333"/>
    </location>
</feature>
<dbReference type="Gene3D" id="1.10.287.70">
    <property type="match status" value="1"/>
</dbReference>
<dbReference type="STRING" id="927664.SAMN05421780_102392"/>
<accession>A0A1I1G6Q9</accession>
<comment type="subcellular location">
    <subcellularLocation>
        <location evidence="1">Cell membrane</location>
        <topology evidence="1">Multi-pass membrane protein</topology>
    </subcellularLocation>
</comment>
<dbReference type="Pfam" id="PF07885">
    <property type="entry name" value="Ion_trans_2"/>
    <property type="match status" value="1"/>
</dbReference>
<dbReference type="EMBL" id="FOLE01000002">
    <property type="protein sequence ID" value="SFC04890.1"/>
    <property type="molecule type" value="Genomic_DNA"/>
</dbReference>
<dbReference type="InterPro" id="IPR036721">
    <property type="entry name" value="RCK_C_sf"/>
</dbReference>
<dbReference type="SUPFAM" id="SSF81324">
    <property type="entry name" value="Voltage-gated potassium channels"/>
    <property type="match status" value="1"/>
</dbReference>
<dbReference type="SUPFAM" id="SSF51735">
    <property type="entry name" value="NAD(P)-binding Rossmann-fold domains"/>
    <property type="match status" value="1"/>
</dbReference>
<dbReference type="InterPro" id="IPR050721">
    <property type="entry name" value="Trk_Ktr_HKT_K-transport"/>
</dbReference>
<keyword evidence="2" id="KW-0472">Membrane</keyword>
<keyword evidence="2" id="KW-0812">Transmembrane</keyword>
<dbReference type="PANTHER" id="PTHR43833">
    <property type="entry name" value="POTASSIUM CHANNEL PROTEIN 2-RELATED-RELATED"/>
    <property type="match status" value="1"/>
</dbReference>
<feature type="domain" description="RCK N-terminal" evidence="3">
    <location>
        <begin position="104"/>
        <end position="224"/>
    </location>
</feature>
<keyword evidence="5" id="KW-0407">Ion channel</keyword>
<dbReference type="Pfam" id="PF02254">
    <property type="entry name" value="TrkA_N"/>
    <property type="match status" value="1"/>
</dbReference>
<name>A0A1I1G6Q9_9BACT</name>
<evidence type="ECO:0000256" key="2">
    <source>
        <dbReference type="SAM" id="Phobius"/>
    </source>
</evidence>
<dbReference type="Pfam" id="PF02080">
    <property type="entry name" value="TrkA_C"/>
    <property type="match status" value="1"/>
</dbReference>
<dbReference type="InterPro" id="IPR036291">
    <property type="entry name" value="NAD(P)-bd_dom_sf"/>
</dbReference>
<feature type="transmembrane region" description="Helical" evidence="2">
    <location>
        <begin position="58"/>
        <end position="80"/>
    </location>
</feature>
<dbReference type="Gene3D" id="3.30.70.1450">
    <property type="entry name" value="Regulator of K+ conductance, C-terminal domain"/>
    <property type="match status" value="1"/>
</dbReference>
<reference evidence="5 6" key="1">
    <citation type="submission" date="2016-10" db="EMBL/GenBank/DDBJ databases">
        <authorList>
            <person name="de Groot N.N."/>
        </authorList>
    </citation>
    <scope>NUCLEOTIDE SEQUENCE [LARGE SCALE GENOMIC DNA]</scope>
    <source>
        <strain evidence="5 6">DSM 6793</strain>
    </source>
</reference>
<proteinExistence type="predicted"/>
<dbReference type="InterPro" id="IPR003148">
    <property type="entry name" value="RCK_N"/>
</dbReference>
<dbReference type="PROSITE" id="PS51202">
    <property type="entry name" value="RCK_C"/>
    <property type="match status" value="1"/>
</dbReference>
<dbReference type="Proteomes" id="UP000199514">
    <property type="component" value="Unassembled WGS sequence"/>
</dbReference>
<evidence type="ECO:0000313" key="6">
    <source>
        <dbReference type="Proteomes" id="UP000199514"/>
    </source>
</evidence>
<sequence length="333" mass="37240">MDSERYGAYWKIMIVLVSLFVGVTGFMLIEDLSFVDALYMSVTTLSTVGYGEVKTFSAAGRLFVVFYVSFNLLMLGYFTVQFIEKKIESMFGTEHLQREIDLLDGHTIVCGFGRNGQKVAEELFLAKKSFVVIEKPEVIVANIRKTNLLGLLYVEGDATDDEILKKAGITRASVIITTLPDDANNVFITLTAREFNSSIRVISRASQESSVAKLNRAGVTNVVMPDALGGWHMANLVTRPEVIEFLSLLNGTESNRFKLDEISFHNIALDFREKSIAEWKLAQNTDVVIIGLRNAYKQFTVNPDPQTILKPSEILIVFGSETSIERMKNIYCA</sequence>
<dbReference type="PROSITE" id="PS51201">
    <property type="entry name" value="RCK_N"/>
    <property type="match status" value="1"/>
</dbReference>
<feature type="transmembrane region" description="Helical" evidence="2">
    <location>
        <begin position="12"/>
        <end position="29"/>
    </location>
</feature>
<organism evidence="5 6">
    <name type="scientific">Flexibacter flexilis DSM 6793</name>
    <dbReference type="NCBI Taxonomy" id="927664"/>
    <lineage>
        <taxon>Bacteria</taxon>
        <taxon>Pseudomonadati</taxon>
        <taxon>Bacteroidota</taxon>
        <taxon>Cytophagia</taxon>
        <taxon>Cytophagales</taxon>
        <taxon>Flexibacteraceae</taxon>
        <taxon>Flexibacter</taxon>
    </lineage>
</organism>
<dbReference type="InterPro" id="IPR013099">
    <property type="entry name" value="K_chnl_dom"/>
</dbReference>
<dbReference type="InterPro" id="IPR006037">
    <property type="entry name" value="RCK_C"/>
</dbReference>
<dbReference type="AlphaFoldDB" id="A0A1I1G6Q9"/>
<keyword evidence="6" id="KW-1185">Reference proteome</keyword>
<evidence type="ECO:0000259" key="4">
    <source>
        <dbReference type="PROSITE" id="PS51202"/>
    </source>
</evidence>
<dbReference type="GO" id="GO:0005886">
    <property type="term" value="C:plasma membrane"/>
    <property type="evidence" value="ECO:0007669"/>
    <property type="project" value="UniProtKB-SubCell"/>
</dbReference>
<dbReference type="SUPFAM" id="SSF116726">
    <property type="entry name" value="TrkA C-terminal domain-like"/>
    <property type="match status" value="1"/>
</dbReference>